<gene>
    <name evidence="10" type="ORF">MIND_00243400</name>
</gene>
<comment type="caution">
    <text evidence="10">The sequence shown here is derived from an EMBL/GenBank/DDBJ whole genome shotgun (WGS) entry which is preliminary data.</text>
</comment>
<evidence type="ECO:0000256" key="7">
    <source>
        <dbReference type="RuleBase" id="RU368122"/>
    </source>
</evidence>
<feature type="region of interest" description="Disordered" evidence="8">
    <location>
        <begin position="284"/>
        <end position="321"/>
    </location>
</feature>
<dbReference type="AlphaFoldDB" id="A0A8H6T7P0"/>
<keyword evidence="7" id="KW-0119">Carbohydrate metabolism</keyword>
<dbReference type="Pfam" id="PF03443">
    <property type="entry name" value="AA9"/>
    <property type="match status" value="1"/>
</dbReference>
<evidence type="ECO:0000256" key="2">
    <source>
        <dbReference type="ARBA" id="ARBA00022729"/>
    </source>
</evidence>
<keyword evidence="7" id="KW-0964">Secreted</keyword>
<comment type="catalytic activity">
    <reaction evidence="7">
        <text>[(1-&gt;4)-beta-D-glucosyl]n+m + reduced acceptor + O2 = 4-dehydro-beta-D-glucosyl-[(1-&gt;4)-beta-D-glucosyl]n-1 + [(1-&gt;4)-beta-D-glucosyl]m + acceptor + H2O.</text>
        <dbReference type="EC" id="1.14.99.56"/>
    </reaction>
</comment>
<keyword evidence="2" id="KW-0732">Signal</keyword>
<proteinExistence type="predicted"/>
<dbReference type="SMART" id="SM00236">
    <property type="entry name" value="fCBD"/>
    <property type="match status" value="1"/>
</dbReference>
<evidence type="ECO:0000256" key="8">
    <source>
        <dbReference type="SAM" id="MobiDB-lite"/>
    </source>
</evidence>
<protein>
    <recommendedName>
        <fullName evidence="7">AA9 family lytic polysaccharide monooxygenase</fullName>
        <ecNumber evidence="7">1.14.99.56</ecNumber>
    </recommendedName>
    <alternativeName>
        <fullName evidence="7">Endo-beta-1,4-glucanase</fullName>
    </alternativeName>
    <alternativeName>
        <fullName evidence="7">Glycosyl hydrolase 61 family protein</fullName>
    </alternativeName>
</protein>
<dbReference type="InterPro" id="IPR035971">
    <property type="entry name" value="CBD_sf"/>
</dbReference>
<dbReference type="SUPFAM" id="SSF57180">
    <property type="entry name" value="Cellulose-binding domain"/>
    <property type="match status" value="1"/>
</dbReference>
<dbReference type="GeneID" id="59341833"/>
<dbReference type="Gene3D" id="2.70.50.70">
    <property type="match status" value="1"/>
</dbReference>
<dbReference type="GO" id="GO:0046872">
    <property type="term" value="F:metal ion binding"/>
    <property type="evidence" value="ECO:0007669"/>
    <property type="project" value="UniProtKB-KW"/>
</dbReference>
<keyword evidence="3" id="KW-0560">Oxidoreductase</keyword>
<evidence type="ECO:0000313" key="10">
    <source>
        <dbReference type="EMBL" id="KAF7312304.1"/>
    </source>
</evidence>
<dbReference type="GO" id="GO:0030248">
    <property type="term" value="F:cellulose binding"/>
    <property type="evidence" value="ECO:0007669"/>
    <property type="project" value="UniProtKB-UniRule"/>
</dbReference>
<evidence type="ECO:0000256" key="4">
    <source>
        <dbReference type="ARBA" id="ARBA00023008"/>
    </source>
</evidence>
<feature type="compositionally biased region" description="Low complexity" evidence="8">
    <location>
        <begin position="296"/>
        <end position="321"/>
    </location>
</feature>
<comment type="subcellular location">
    <subcellularLocation>
        <location evidence="7">Secreted</location>
    </subcellularLocation>
</comment>
<dbReference type="Pfam" id="PF00734">
    <property type="entry name" value="CBM_1"/>
    <property type="match status" value="1"/>
</dbReference>
<dbReference type="InterPro" id="IPR049892">
    <property type="entry name" value="AA9"/>
</dbReference>
<keyword evidence="11" id="KW-1185">Reference proteome</keyword>
<keyword evidence="5" id="KW-0503">Monooxygenase</keyword>
<dbReference type="GO" id="GO:0008810">
    <property type="term" value="F:cellulase activity"/>
    <property type="evidence" value="ECO:0007669"/>
    <property type="project" value="UniProtKB-UniRule"/>
</dbReference>
<dbReference type="InterPro" id="IPR000254">
    <property type="entry name" value="CBD"/>
</dbReference>
<dbReference type="GO" id="GO:0030245">
    <property type="term" value="P:cellulose catabolic process"/>
    <property type="evidence" value="ECO:0007669"/>
    <property type="project" value="UniProtKB-UniRule"/>
</dbReference>
<organism evidence="10 11">
    <name type="scientific">Mycena indigotica</name>
    <dbReference type="NCBI Taxonomy" id="2126181"/>
    <lineage>
        <taxon>Eukaryota</taxon>
        <taxon>Fungi</taxon>
        <taxon>Dikarya</taxon>
        <taxon>Basidiomycota</taxon>
        <taxon>Agaricomycotina</taxon>
        <taxon>Agaricomycetes</taxon>
        <taxon>Agaricomycetidae</taxon>
        <taxon>Agaricales</taxon>
        <taxon>Marasmiineae</taxon>
        <taxon>Mycenaceae</taxon>
        <taxon>Mycena</taxon>
    </lineage>
</organism>
<dbReference type="RefSeq" id="XP_037224412.1">
    <property type="nucleotide sequence ID" value="XM_037359317.1"/>
</dbReference>
<comment type="function">
    <text evidence="7">Lytic polysaccharide monooxygenase (LMPO) that depolymerizes crystalline and amorphous polysaccharides via the oxidation of scissile alpha- or beta-(1-4)-glycosidic bonds, yielding C1 and/or C4 oxidation products. Catalysis by LPMOs requires the reduction of the active-site copper from Cu(II) to Cu(I) by a reducing agent and H(2)O(2) or O(2) as a cosubstrate.</text>
</comment>
<dbReference type="EMBL" id="JACAZF010000002">
    <property type="protein sequence ID" value="KAF7312304.1"/>
    <property type="molecule type" value="Genomic_DNA"/>
</dbReference>
<name>A0A8H6T7P0_9AGAR</name>
<dbReference type="GO" id="GO:0005576">
    <property type="term" value="C:extracellular region"/>
    <property type="evidence" value="ECO:0007669"/>
    <property type="project" value="UniProtKB-SubCell"/>
</dbReference>
<evidence type="ECO:0000256" key="5">
    <source>
        <dbReference type="ARBA" id="ARBA00023033"/>
    </source>
</evidence>
<accession>A0A8H6T7P0</accession>
<dbReference type="OrthoDB" id="4849160at2759"/>
<dbReference type="PROSITE" id="PS00562">
    <property type="entry name" value="CBM1_1"/>
    <property type="match status" value="1"/>
</dbReference>
<dbReference type="PROSITE" id="PS51164">
    <property type="entry name" value="CBM1_2"/>
    <property type="match status" value="1"/>
</dbReference>
<dbReference type="PANTHER" id="PTHR33353:SF19">
    <property type="entry name" value="GLYCOSYLHYDROLASE FAMILY 61-8 PROTEIN"/>
    <property type="match status" value="1"/>
</dbReference>
<evidence type="ECO:0000256" key="6">
    <source>
        <dbReference type="ARBA" id="ARBA00023157"/>
    </source>
</evidence>
<dbReference type="EC" id="1.14.99.56" evidence="7"/>
<dbReference type="InterPro" id="IPR005103">
    <property type="entry name" value="AA9_LPMO"/>
</dbReference>
<keyword evidence="7" id="KW-0136">Cellulose degradation</keyword>
<keyword evidence="4" id="KW-0186">Copper</keyword>
<dbReference type="GO" id="GO:0004497">
    <property type="term" value="F:monooxygenase activity"/>
    <property type="evidence" value="ECO:0007669"/>
    <property type="project" value="UniProtKB-KW"/>
</dbReference>
<evidence type="ECO:0000259" key="9">
    <source>
        <dbReference type="PROSITE" id="PS51164"/>
    </source>
</evidence>
<evidence type="ECO:0000256" key="3">
    <source>
        <dbReference type="ARBA" id="ARBA00023002"/>
    </source>
</evidence>
<keyword evidence="7" id="KW-0624">Polysaccharide degradation</keyword>
<feature type="domain" description="CBM1" evidence="9">
    <location>
        <begin position="320"/>
        <end position="356"/>
    </location>
</feature>
<comment type="domain">
    <text evidence="7">Has a modular structure: an endo-beta-1,4-glucanase catalytic module at the N-terminus, a linker rich in serines and threonines, and a C-terminal carbohydrate-binding module (CBM).</text>
</comment>
<evidence type="ECO:0000313" key="11">
    <source>
        <dbReference type="Proteomes" id="UP000636479"/>
    </source>
</evidence>
<keyword evidence="6 7" id="KW-1015">Disulfide bond</keyword>
<dbReference type="PANTHER" id="PTHR33353">
    <property type="entry name" value="PUTATIVE (AFU_ORTHOLOGUE AFUA_1G12560)-RELATED"/>
    <property type="match status" value="1"/>
</dbReference>
<sequence>MYGHEVTPLNGCRCFNCRSAPQHFDEFPTISLFRGKIPAMLSSLLALTALLPSALAHGGVLSYNIGGTTYQGWSPYNTPTGQTTIQRPWATYNPILSATDPTLACNDDGTAGALQLTAAAVPAGTKVIAYWNQVWPHPYGPMLTYLAQCPSSGCTGVNASTLKWFKIDQSGLINGTVFNGYWGSGKMIDQNSSWTTTIPSTVPAGNYMIRFETIALHSLPAQFYPECAQIVITGSGSLAPTAAQLVTFPGGYSNSDPGLTIDIYSNAAQSQTTYPMPGPPLYGSSSSGTTVGGGTTTKVSSTTVKGSSTSSAVSPPPSSGTVAQYGQCGGSGYTGPTGCVSPYKCTVVNTYYSQCL</sequence>
<dbReference type="CDD" id="cd21175">
    <property type="entry name" value="LPMO_AA9"/>
    <property type="match status" value="1"/>
</dbReference>
<evidence type="ECO:0000256" key="1">
    <source>
        <dbReference type="ARBA" id="ARBA00022723"/>
    </source>
</evidence>
<keyword evidence="1" id="KW-0479">Metal-binding</keyword>
<dbReference type="Proteomes" id="UP000636479">
    <property type="component" value="Unassembled WGS sequence"/>
</dbReference>
<reference evidence="10" key="1">
    <citation type="submission" date="2020-05" db="EMBL/GenBank/DDBJ databases">
        <title>Mycena genomes resolve the evolution of fungal bioluminescence.</title>
        <authorList>
            <person name="Tsai I.J."/>
        </authorList>
    </citation>
    <scope>NUCLEOTIDE SEQUENCE</scope>
    <source>
        <strain evidence="10">171206Taipei</strain>
    </source>
</reference>